<dbReference type="STRING" id="758803.SAMN05421803_101571"/>
<dbReference type="Pfam" id="PF00561">
    <property type="entry name" value="Abhydrolase_1"/>
    <property type="match status" value="1"/>
</dbReference>
<proteinExistence type="inferred from homology"/>
<dbReference type="RefSeq" id="WP_073374532.1">
    <property type="nucleotide sequence ID" value="NZ_FQZK01000001.1"/>
</dbReference>
<evidence type="ECO:0000313" key="4">
    <source>
        <dbReference type="EMBL" id="SHI55684.1"/>
    </source>
</evidence>
<gene>
    <name evidence="4" type="ORF">SAMN05421803_101571</name>
</gene>
<dbReference type="InterPro" id="IPR029058">
    <property type="entry name" value="AB_hydrolase_fold"/>
</dbReference>
<dbReference type="Proteomes" id="UP000184452">
    <property type="component" value="Unassembled WGS sequence"/>
</dbReference>
<dbReference type="PANTHER" id="PTHR43248:SF2">
    <property type="entry name" value="PROLYL AMINOPEPTIDASE"/>
    <property type="match status" value="1"/>
</dbReference>
<dbReference type="Gene3D" id="3.40.50.1820">
    <property type="entry name" value="alpha/beta hydrolase"/>
    <property type="match status" value="1"/>
</dbReference>
<comment type="similarity">
    <text evidence="1">Belongs to the peptidase S33 family.</text>
</comment>
<evidence type="ECO:0000256" key="2">
    <source>
        <dbReference type="ARBA" id="ARBA00022801"/>
    </source>
</evidence>
<organism evidence="4 5">
    <name type="scientific">Nocardiopsis flavescens</name>
    <dbReference type="NCBI Taxonomy" id="758803"/>
    <lineage>
        <taxon>Bacteria</taxon>
        <taxon>Bacillati</taxon>
        <taxon>Actinomycetota</taxon>
        <taxon>Actinomycetes</taxon>
        <taxon>Streptosporangiales</taxon>
        <taxon>Nocardiopsidaceae</taxon>
        <taxon>Nocardiopsis</taxon>
    </lineage>
</organism>
<evidence type="ECO:0000256" key="1">
    <source>
        <dbReference type="ARBA" id="ARBA00010088"/>
    </source>
</evidence>
<dbReference type="PRINTS" id="PR00793">
    <property type="entry name" value="PROAMNOPTASE"/>
</dbReference>
<sequence>MGYSMPGLWVTEHTVTVPLDWADPGGERIELFVRELVDPERKGDDLPLLAFLQGGPGGANPRPLEPSGWIGEAIGEYRIVLVDQRGTGRSTPLDARAVVERGDAAAGADFLSRFRADSIVRDMEHVRDTVYGGRRWTTLAQSYGGWLTLTYLSHAPEALNACYVCGGVPGVPADVEEVYRRTFTQVERKTAEYRRRYPQDVAAVAAIADHLAANDVRLPDGDRLTVRRFQTLGIEFGRKPGFERMHWLVEGAFVRPGRLSDGFLQEVMVRTSSADAPLYWTLQEAIYADRPGRATAWAAQREREGRPAFAEDARPLAFTGEMAFPWMFEEVRLLRPLRPAMEELARRTDWPPLYDRERLAANGVPVAAAVYHDDLYVDAGLQLDTLEGVGNSWAWVTNEFEHDGIHSGRVFGRLRASMRDRGGEPR</sequence>
<dbReference type="InterPro" id="IPR051601">
    <property type="entry name" value="Serine_prot/Carboxylest_S33"/>
</dbReference>
<protein>
    <submittedName>
        <fullName evidence="4">Alpha/beta hydrolase fold</fullName>
    </submittedName>
</protein>
<dbReference type="AlphaFoldDB" id="A0A1M6C4L4"/>
<keyword evidence="2 4" id="KW-0378">Hydrolase</keyword>
<dbReference type="InterPro" id="IPR002410">
    <property type="entry name" value="Peptidase_S33"/>
</dbReference>
<dbReference type="SUPFAM" id="SSF53474">
    <property type="entry name" value="alpha/beta-Hydrolases"/>
    <property type="match status" value="1"/>
</dbReference>
<evidence type="ECO:0000313" key="5">
    <source>
        <dbReference type="Proteomes" id="UP000184452"/>
    </source>
</evidence>
<reference evidence="4 5" key="1">
    <citation type="submission" date="2016-11" db="EMBL/GenBank/DDBJ databases">
        <authorList>
            <person name="Jaros S."/>
            <person name="Januszkiewicz K."/>
            <person name="Wedrychowicz H."/>
        </authorList>
    </citation>
    <scope>NUCLEOTIDE SEQUENCE [LARGE SCALE GENOMIC DNA]</scope>
    <source>
        <strain evidence="4 5">CGMCC 4.5723</strain>
    </source>
</reference>
<dbReference type="EMBL" id="FQZK01000001">
    <property type="protein sequence ID" value="SHI55684.1"/>
    <property type="molecule type" value="Genomic_DNA"/>
</dbReference>
<feature type="domain" description="AB hydrolase-1" evidence="3">
    <location>
        <begin position="47"/>
        <end position="187"/>
    </location>
</feature>
<dbReference type="GO" id="GO:0006508">
    <property type="term" value="P:proteolysis"/>
    <property type="evidence" value="ECO:0007669"/>
    <property type="project" value="InterPro"/>
</dbReference>
<dbReference type="PANTHER" id="PTHR43248">
    <property type="entry name" value="2-SUCCINYL-6-HYDROXY-2,4-CYCLOHEXADIENE-1-CARBOXYLATE SYNTHASE"/>
    <property type="match status" value="1"/>
</dbReference>
<keyword evidence="5" id="KW-1185">Reference proteome</keyword>
<dbReference type="GO" id="GO:0004177">
    <property type="term" value="F:aminopeptidase activity"/>
    <property type="evidence" value="ECO:0007669"/>
    <property type="project" value="UniProtKB-EC"/>
</dbReference>
<evidence type="ECO:0000259" key="3">
    <source>
        <dbReference type="Pfam" id="PF00561"/>
    </source>
</evidence>
<dbReference type="InterPro" id="IPR000073">
    <property type="entry name" value="AB_hydrolase_1"/>
</dbReference>
<name>A0A1M6C4L4_9ACTN</name>
<accession>A0A1M6C4L4</accession>